<dbReference type="KEGG" id="ggr:HKW67_07780"/>
<dbReference type="SUPFAM" id="SSF53187">
    <property type="entry name" value="Zn-dependent exopeptidases"/>
    <property type="match status" value="1"/>
</dbReference>
<organism evidence="8 9">
    <name type="scientific">Gemmatimonas groenlandica</name>
    <dbReference type="NCBI Taxonomy" id="2732249"/>
    <lineage>
        <taxon>Bacteria</taxon>
        <taxon>Pseudomonadati</taxon>
        <taxon>Gemmatimonadota</taxon>
        <taxon>Gemmatimonadia</taxon>
        <taxon>Gemmatimonadales</taxon>
        <taxon>Gemmatimonadaceae</taxon>
        <taxon>Gemmatimonas</taxon>
    </lineage>
</organism>
<comment type="similarity">
    <text evidence="1">Belongs to the peptidase M20A family.</text>
</comment>
<dbReference type="InterPro" id="IPR002933">
    <property type="entry name" value="Peptidase_M20"/>
</dbReference>
<evidence type="ECO:0000313" key="8">
    <source>
        <dbReference type="EMBL" id="QJR35412.1"/>
    </source>
</evidence>
<dbReference type="Proteomes" id="UP000500938">
    <property type="component" value="Chromosome"/>
</dbReference>
<dbReference type="RefSeq" id="WP_171224842.1">
    <property type="nucleotide sequence ID" value="NZ_CP053085.1"/>
</dbReference>
<keyword evidence="6" id="KW-0732">Signal</keyword>
<name>A0A6M4IRE2_9BACT</name>
<dbReference type="Gene3D" id="3.40.630.10">
    <property type="entry name" value="Zn peptidases"/>
    <property type="match status" value="1"/>
</dbReference>
<keyword evidence="3" id="KW-0479">Metal-binding</keyword>
<reference evidence="8 9" key="1">
    <citation type="submission" date="2020-05" db="EMBL/GenBank/DDBJ databases">
        <title>Complete genome sequence of Gemmatimonas greenlandica TET16.</title>
        <authorList>
            <person name="Zeng Y."/>
        </authorList>
    </citation>
    <scope>NUCLEOTIDE SEQUENCE [LARGE SCALE GENOMIC DNA]</scope>
    <source>
        <strain evidence="8 9">TET16</strain>
    </source>
</reference>
<proteinExistence type="inferred from homology"/>
<dbReference type="Pfam" id="PF01546">
    <property type="entry name" value="Peptidase_M20"/>
    <property type="match status" value="1"/>
</dbReference>
<dbReference type="InterPro" id="IPR047177">
    <property type="entry name" value="Pept_M20A"/>
</dbReference>
<keyword evidence="2" id="KW-0645">Protease</keyword>
<gene>
    <name evidence="8" type="ORF">HKW67_07780</name>
</gene>
<dbReference type="Gene3D" id="1.10.150.900">
    <property type="match status" value="1"/>
</dbReference>
<keyword evidence="4 8" id="KW-0378">Hydrolase</keyword>
<evidence type="ECO:0000313" key="9">
    <source>
        <dbReference type="Proteomes" id="UP000500938"/>
    </source>
</evidence>
<evidence type="ECO:0000256" key="4">
    <source>
        <dbReference type="ARBA" id="ARBA00022801"/>
    </source>
</evidence>
<keyword evidence="5" id="KW-0862">Zinc</keyword>
<dbReference type="GO" id="GO:0046872">
    <property type="term" value="F:metal ion binding"/>
    <property type="evidence" value="ECO:0007669"/>
    <property type="project" value="UniProtKB-KW"/>
</dbReference>
<evidence type="ECO:0000256" key="6">
    <source>
        <dbReference type="SAM" id="SignalP"/>
    </source>
</evidence>
<keyword evidence="9" id="KW-1185">Reference proteome</keyword>
<dbReference type="GO" id="GO:0006508">
    <property type="term" value="P:proteolysis"/>
    <property type="evidence" value="ECO:0007669"/>
    <property type="project" value="UniProtKB-KW"/>
</dbReference>
<evidence type="ECO:0000256" key="3">
    <source>
        <dbReference type="ARBA" id="ARBA00022723"/>
    </source>
</evidence>
<protein>
    <submittedName>
        <fullName evidence="8">M20/M25/M40 family metallo-hydrolase</fullName>
    </submittedName>
</protein>
<feature type="chain" id="PRO_5027026088" evidence="6">
    <location>
        <begin position="30"/>
        <end position="478"/>
    </location>
</feature>
<feature type="domain" description="Peptidase M20 dimerisation" evidence="7">
    <location>
        <begin position="223"/>
        <end position="369"/>
    </location>
</feature>
<dbReference type="InterPro" id="IPR001261">
    <property type="entry name" value="ArgE/DapE_CS"/>
</dbReference>
<evidence type="ECO:0000256" key="1">
    <source>
        <dbReference type="ARBA" id="ARBA00006247"/>
    </source>
</evidence>
<dbReference type="Pfam" id="PF07687">
    <property type="entry name" value="M20_dimer"/>
    <property type="match status" value="1"/>
</dbReference>
<dbReference type="PROSITE" id="PS00758">
    <property type="entry name" value="ARGE_DAPE_CPG2_1"/>
    <property type="match status" value="1"/>
</dbReference>
<dbReference type="SUPFAM" id="SSF55031">
    <property type="entry name" value="Bacterial exopeptidase dimerisation domain"/>
    <property type="match status" value="1"/>
</dbReference>
<accession>A0A6M4IRE2</accession>
<evidence type="ECO:0000256" key="2">
    <source>
        <dbReference type="ARBA" id="ARBA00022670"/>
    </source>
</evidence>
<evidence type="ECO:0000259" key="7">
    <source>
        <dbReference type="Pfam" id="PF07687"/>
    </source>
</evidence>
<dbReference type="GO" id="GO:0008233">
    <property type="term" value="F:peptidase activity"/>
    <property type="evidence" value="ECO:0007669"/>
    <property type="project" value="UniProtKB-KW"/>
</dbReference>
<dbReference type="InterPro" id="IPR011650">
    <property type="entry name" value="Peptidase_M20_dimer"/>
</dbReference>
<feature type="signal peptide" evidence="6">
    <location>
        <begin position="1"/>
        <end position="29"/>
    </location>
</feature>
<dbReference type="PANTHER" id="PTHR45962:SF1">
    <property type="entry name" value="N-FATTY-ACYL-AMINO ACID SYNTHASE_HYDROLASE PM20D1"/>
    <property type="match status" value="1"/>
</dbReference>
<dbReference type="PANTHER" id="PTHR45962">
    <property type="entry name" value="N-FATTY-ACYL-AMINO ACID SYNTHASE/HYDROLASE PM20D1"/>
    <property type="match status" value="1"/>
</dbReference>
<dbReference type="InterPro" id="IPR036264">
    <property type="entry name" value="Bact_exopeptidase_dim_dom"/>
</dbReference>
<dbReference type="Gene3D" id="3.30.70.360">
    <property type="match status" value="1"/>
</dbReference>
<dbReference type="EMBL" id="CP053085">
    <property type="protein sequence ID" value="QJR35412.1"/>
    <property type="molecule type" value="Genomic_DNA"/>
</dbReference>
<evidence type="ECO:0000256" key="5">
    <source>
        <dbReference type="ARBA" id="ARBA00022833"/>
    </source>
</evidence>
<dbReference type="AlphaFoldDB" id="A0A6M4IRE2"/>
<sequence>MIRSVLRTLALPSLAAMLLTSSTPSPAQAQAQAQAQAADSTALLLAQLIRANSSNPPGHTQQIADILGPLFRARGFQVDIIPTPDSAKVHFFARLKGNGSKKPLLLAAHADVVGVEREKWSVDPFAGVIKDGAVYGRGAIDFKGGIAVFARAAMLLADRKVPLDRDIIFLAEADEEGAPMNTTWLSRQHWDKMDAEFALNEGGWIIKRDDGRVQYVSISTSDKRVMGVTLSAKGTSTHASMPLPDNALVTVGRALAKLGSYETPLEFTPDSRKYFATLAKTSTGELARLYTQLLNGTPPQVNAADRMLSRDPLIHSLMRNTIAPVIVAGGFRSNVIPGSADVTLNVRLIPGSDPAVLISTLEKLFNDPLLTVKMTTALAPASPASPDTSLLYRALAAEAKAEWPEAEVTPYLFQAGTDAAAWRNRGIPVFGIYPYPISTDELRRMHGNDERVSVESLRQGTEMLFRTLKRVAGSGTAR</sequence>